<keyword evidence="7 9" id="KW-1133">Transmembrane helix</keyword>
<evidence type="ECO:0000256" key="5">
    <source>
        <dbReference type="ARBA" id="ARBA00022692"/>
    </source>
</evidence>
<evidence type="ECO:0000256" key="7">
    <source>
        <dbReference type="ARBA" id="ARBA00022989"/>
    </source>
</evidence>
<gene>
    <name evidence="10" type="ORF">EDC28_10164</name>
</gene>
<dbReference type="EMBL" id="RJUL01000001">
    <property type="protein sequence ID" value="ROQ30378.1"/>
    <property type="molecule type" value="Genomic_DNA"/>
</dbReference>
<dbReference type="GO" id="GO:0015188">
    <property type="term" value="F:L-isoleucine transmembrane transporter activity"/>
    <property type="evidence" value="ECO:0007669"/>
    <property type="project" value="TreeGrafter"/>
</dbReference>
<reference evidence="10 11" key="1">
    <citation type="submission" date="2018-11" db="EMBL/GenBank/DDBJ databases">
        <title>Genomic Encyclopedia of Type Strains, Phase IV (KMG-IV): sequencing the most valuable type-strain genomes for metagenomic binning, comparative biology and taxonomic classification.</title>
        <authorList>
            <person name="Goeker M."/>
        </authorList>
    </citation>
    <scope>NUCLEOTIDE SEQUENCE [LARGE SCALE GENOMIC DNA]</scope>
    <source>
        <strain evidence="10 11">DSM 21945</strain>
    </source>
</reference>
<feature type="transmembrane region" description="Helical" evidence="9">
    <location>
        <begin position="374"/>
        <end position="393"/>
    </location>
</feature>
<feature type="transmembrane region" description="Helical" evidence="9">
    <location>
        <begin position="226"/>
        <end position="250"/>
    </location>
</feature>
<feature type="transmembrane region" description="Helical" evidence="9">
    <location>
        <begin position="12"/>
        <end position="33"/>
    </location>
</feature>
<keyword evidence="6 9" id="KW-0029">Amino-acid transport</keyword>
<dbReference type="Pfam" id="PF05525">
    <property type="entry name" value="Branch_AA_trans"/>
    <property type="match status" value="1"/>
</dbReference>
<name>A0A3N1PQV1_9GAMM</name>
<evidence type="ECO:0000313" key="11">
    <source>
        <dbReference type="Proteomes" id="UP000268033"/>
    </source>
</evidence>
<evidence type="ECO:0000256" key="6">
    <source>
        <dbReference type="ARBA" id="ARBA00022970"/>
    </source>
</evidence>
<organism evidence="10 11">
    <name type="scientific">Gallaecimonas pentaromativorans</name>
    <dbReference type="NCBI Taxonomy" id="584787"/>
    <lineage>
        <taxon>Bacteria</taxon>
        <taxon>Pseudomonadati</taxon>
        <taxon>Pseudomonadota</taxon>
        <taxon>Gammaproteobacteria</taxon>
        <taxon>Enterobacterales</taxon>
        <taxon>Gallaecimonadaceae</taxon>
        <taxon>Gallaecimonas</taxon>
    </lineage>
</organism>
<dbReference type="GO" id="GO:0015190">
    <property type="term" value="F:L-leucine transmembrane transporter activity"/>
    <property type="evidence" value="ECO:0007669"/>
    <property type="project" value="TreeGrafter"/>
</dbReference>
<comment type="caution">
    <text evidence="10">The sequence shown here is derived from an EMBL/GenBank/DDBJ whole genome shotgun (WGS) entry which is preliminary data.</text>
</comment>
<sequence length="438" mass="45815">MAKELKGADVLALGFMTFAFFLGAGNMIFPPLAGLQSAGDLSSSIVGFLMTAVGLPLLTIIAVALAGGGLETLSKVLPKGLSLALCIAIYLILGPFFATPRTGLVAYKLGFSPFISNPDWLTQALYSLGFFALTFYLAIRPGKLLSVVGKVITPVLLVLLAAIAVMLVFHPLGEMGSSNAAWHKAPFAKGFLEGYMTMDTLGALLFGLVIVNALKSRGVEDRKAQFRYLCMAGAMAATGLALVYITLFFLGATSGHLVTNPKDGADVLVPAIEALFGPAGLYLLATVVTLACLTTAVGLTSSCAEYFNAALGLNLKLVAAVVATGSALVANVGLSQLIAISVPVLFFVYPVAIALVALRLLAGVVGHKRWGQQLVVGITAFFALFDGLKAAGLPVPEQWLSHLPFFEDGLGWLVPTAAALVVMSMFRRAEAVRSEVLN</sequence>
<evidence type="ECO:0000256" key="1">
    <source>
        <dbReference type="ARBA" id="ARBA00004651"/>
    </source>
</evidence>
<keyword evidence="8 9" id="KW-0472">Membrane</keyword>
<evidence type="ECO:0000256" key="9">
    <source>
        <dbReference type="RuleBase" id="RU362122"/>
    </source>
</evidence>
<protein>
    <recommendedName>
        <fullName evidence="9">Branched-chain amino acid transport system carrier protein</fullName>
    </recommendedName>
</protein>
<comment type="function">
    <text evidence="9">Component of the transport system for branched-chain amino acids.</text>
</comment>
<dbReference type="PANTHER" id="PTHR30588">
    <property type="entry name" value="BRANCHED-CHAIN AMINO ACID TRANSPORT SYSTEM 2 CARRIER PROTEIN"/>
    <property type="match status" value="1"/>
</dbReference>
<dbReference type="GO" id="GO:0005304">
    <property type="term" value="F:L-valine transmembrane transporter activity"/>
    <property type="evidence" value="ECO:0007669"/>
    <property type="project" value="TreeGrafter"/>
</dbReference>
<feature type="transmembrane region" description="Helical" evidence="9">
    <location>
        <begin position="45"/>
        <end position="68"/>
    </location>
</feature>
<comment type="similarity">
    <text evidence="2 9">Belongs to the branched chain amino acid transporter family.</text>
</comment>
<evidence type="ECO:0000313" key="10">
    <source>
        <dbReference type="EMBL" id="ROQ30378.1"/>
    </source>
</evidence>
<feature type="transmembrane region" description="Helical" evidence="9">
    <location>
        <begin position="80"/>
        <end position="100"/>
    </location>
</feature>
<keyword evidence="11" id="KW-1185">Reference proteome</keyword>
<feature type="transmembrane region" description="Helical" evidence="9">
    <location>
        <begin position="192"/>
        <end position="214"/>
    </location>
</feature>
<proteinExistence type="inferred from homology"/>
<dbReference type="STRING" id="584787.GCA_001247655_01655"/>
<dbReference type="AlphaFoldDB" id="A0A3N1PQV1"/>
<keyword evidence="4" id="KW-1003">Cell membrane</keyword>
<keyword evidence="5 9" id="KW-0812">Transmembrane</keyword>
<feature type="transmembrane region" description="Helical" evidence="9">
    <location>
        <begin position="151"/>
        <end position="172"/>
    </location>
</feature>
<keyword evidence="3 9" id="KW-0813">Transport</keyword>
<dbReference type="Proteomes" id="UP000268033">
    <property type="component" value="Unassembled WGS sequence"/>
</dbReference>
<dbReference type="GO" id="GO:0015818">
    <property type="term" value="P:isoleucine transport"/>
    <property type="evidence" value="ECO:0007669"/>
    <property type="project" value="TreeGrafter"/>
</dbReference>
<comment type="subcellular location">
    <subcellularLocation>
        <location evidence="9">Cell inner membrane</location>
        <topology evidence="9">Multi-pass membrane protein</topology>
    </subcellularLocation>
    <subcellularLocation>
        <location evidence="1">Cell membrane</location>
        <topology evidence="1">Multi-pass membrane protein</topology>
    </subcellularLocation>
</comment>
<evidence type="ECO:0000256" key="8">
    <source>
        <dbReference type="ARBA" id="ARBA00023136"/>
    </source>
</evidence>
<dbReference type="NCBIfam" id="TIGR00796">
    <property type="entry name" value="livcs"/>
    <property type="match status" value="1"/>
</dbReference>
<dbReference type="PANTHER" id="PTHR30588:SF0">
    <property type="entry name" value="BRANCHED-CHAIN AMINO ACID PERMEASE BRNQ"/>
    <property type="match status" value="1"/>
</dbReference>
<dbReference type="GO" id="GO:0005886">
    <property type="term" value="C:plasma membrane"/>
    <property type="evidence" value="ECO:0007669"/>
    <property type="project" value="UniProtKB-SubCell"/>
</dbReference>
<dbReference type="GO" id="GO:0015820">
    <property type="term" value="P:L-leucine transport"/>
    <property type="evidence" value="ECO:0007669"/>
    <property type="project" value="TreeGrafter"/>
</dbReference>
<feature type="transmembrane region" description="Helical" evidence="9">
    <location>
        <begin position="311"/>
        <end position="332"/>
    </location>
</feature>
<dbReference type="RefSeq" id="WP_123420290.1">
    <property type="nucleotide sequence ID" value="NZ_RJUL01000001.1"/>
</dbReference>
<evidence type="ECO:0000256" key="3">
    <source>
        <dbReference type="ARBA" id="ARBA00022448"/>
    </source>
</evidence>
<feature type="transmembrane region" description="Helical" evidence="9">
    <location>
        <begin position="409"/>
        <end position="426"/>
    </location>
</feature>
<feature type="transmembrane region" description="Helical" evidence="9">
    <location>
        <begin position="338"/>
        <end position="362"/>
    </location>
</feature>
<accession>A0A3N1PQV1</accession>
<feature type="transmembrane region" description="Helical" evidence="9">
    <location>
        <begin position="120"/>
        <end position="139"/>
    </location>
</feature>
<dbReference type="InterPro" id="IPR004685">
    <property type="entry name" value="Brnchd-chn_aa_trnsp_Livcs"/>
</dbReference>
<feature type="transmembrane region" description="Helical" evidence="9">
    <location>
        <begin position="279"/>
        <end position="299"/>
    </location>
</feature>
<evidence type="ECO:0000256" key="2">
    <source>
        <dbReference type="ARBA" id="ARBA00008540"/>
    </source>
</evidence>
<evidence type="ECO:0000256" key="4">
    <source>
        <dbReference type="ARBA" id="ARBA00022475"/>
    </source>
</evidence>